<dbReference type="EMBL" id="CP072642">
    <property type="protein sequence ID" value="QUV93221.1"/>
    <property type="molecule type" value="Genomic_DNA"/>
</dbReference>
<dbReference type="PROSITE" id="PS01316">
    <property type="entry name" value="ATP_P_PHORIBOSYLTR"/>
    <property type="match status" value="1"/>
</dbReference>
<evidence type="ECO:0000256" key="11">
    <source>
        <dbReference type="ARBA" id="ARBA00022741"/>
    </source>
</evidence>
<evidence type="ECO:0000313" key="18">
    <source>
        <dbReference type="Proteomes" id="UP000677668"/>
    </source>
</evidence>
<keyword evidence="8 15" id="KW-0028">Amino-acid biosynthesis</keyword>
<feature type="domain" description="ATP phosphoribosyltransferase catalytic" evidence="16">
    <location>
        <begin position="78"/>
        <end position="231"/>
    </location>
</feature>
<dbReference type="NCBIfam" id="TIGR00070">
    <property type="entry name" value="hisG"/>
    <property type="match status" value="1"/>
</dbReference>
<evidence type="ECO:0000256" key="1">
    <source>
        <dbReference type="ARBA" id="ARBA00000915"/>
    </source>
</evidence>
<comment type="function">
    <text evidence="14 15">Catalyzes the condensation of ATP and 5-phosphoribose 1-diphosphate to form N'-(5'-phosphoribosyl)-ATP (PR-ATP). Has a crucial role in the pathway because the rate of histidine biosynthesis seems to be controlled primarily by regulation of HisG enzymatic activity.</text>
</comment>
<evidence type="ECO:0000256" key="15">
    <source>
        <dbReference type="HAMAP-Rule" id="MF_01018"/>
    </source>
</evidence>
<comment type="domain">
    <text evidence="15">Lacks the C-terminal regulatory region which is replaced by HisZ.</text>
</comment>
<organism evidence="17 18">
    <name type="scientific">Chloracidobacterium sp. N</name>
    <dbReference type="NCBI Taxonomy" id="2821540"/>
    <lineage>
        <taxon>Bacteria</taxon>
        <taxon>Pseudomonadati</taxon>
        <taxon>Acidobacteriota</taxon>
        <taxon>Terriglobia</taxon>
        <taxon>Terriglobales</taxon>
        <taxon>Acidobacteriaceae</taxon>
        <taxon>Chloracidobacterium</taxon>
        <taxon>Chloracidobacterium aggregatum</taxon>
    </lineage>
</organism>
<dbReference type="InterPro" id="IPR018198">
    <property type="entry name" value="ATP_PRibTrfase_CS"/>
</dbReference>
<sequence>MTEKTAPTARRLPKSRASGACAIRNNAVLTLALAKGRLQETTLARLEQAGIVLPPEQLDSRRLVLNDVRGEYRFLLVKPGDVPIYVEHGIAQAGVCGRDVLLEQEPDVYEPLDLGFGRCRLVVAGFPDTPWREANHLSKLRVATKYPRITQRHFQARATPVEIIPLSGSVELAPVLGLADCIVDIVETGRTLAENGLAVLEDIAPVSARCIVNRAAFHLARHQVTRLLEQLAPPA</sequence>
<dbReference type="Proteomes" id="UP000677668">
    <property type="component" value="Chromosome 1"/>
</dbReference>
<evidence type="ECO:0000256" key="13">
    <source>
        <dbReference type="ARBA" id="ARBA00023102"/>
    </source>
</evidence>
<comment type="subcellular location">
    <subcellularLocation>
        <location evidence="2 15">Cytoplasm</location>
    </subcellularLocation>
</comment>
<evidence type="ECO:0000256" key="5">
    <source>
        <dbReference type="ARBA" id="ARBA00011496"/>
    </source>
</evidence>
<evidence type="ECO:0000256" key="6">
    <source>
        <dbReference type="ARBA" id="ARBA00011946"/>
    </source>
</evidence>
<gene>
    <name evidence="15" type="primary">hisG</name>
    <name evidence="17" type="ORF">J8C05_07500</name>
</gene>
<dbReference type="Pfam" id="PF01634">
    <property type="entry name" value="HisG"/>
    <property type="match status" value="1"/>
</dbReference>
<evidence type="ECO:0000259" key="16">
    <source>
        <dbReference type="Pfam" id="PF01634"/>
    </source>
</evidence>
<keyword evidence="13 15" id="KW-0368">Histidine biosynthesis</keyword>
<evidence type="ECO:0000256" key="12">
    <source>
        <dbReference type="ARBA" id="ARBA00022840"/>
    </source>
</evidence>
<dbReference type="Gene3D" id="3.40.190.10">
    <property type="entry name" value="Periplasmic binding protein-like II"/>
    <property type="match status" value="2"/>
</dbReference>
<dbReference type="PANTHER" id="PTHR21403:SF8">
    <property type="entry name" value="ATP PHOSPHORIBOSYLTRANSFERASE"/>
    <property type="match status" value="1"/>
</dbReference>
<keyword evidence="11 15" id="KW-0547">Nucleotide-binding</keyword>
<evidence type="ECO:0000256" key="2">
    <source>
        <dbReference type="ARBA" id="ARBA00004496"/>
    </source>
</evidence>
<evidence type="ECO:0000256" key="7">
    <source>
        <dbReference type="ARBA" id="ARBA00022490"/>
    </source>
</evidence>
<keyword evidence="12 15" id="KW-0067">ATP-binding</keyword>
<evidence type="ECO:0000256" key="10">
    <source>
        <dbReference type="ARBA" id="ARBA00022679"/>
    </source>
</evidence>
<comment type="subunit">
    <text evidence="5 15">Heteromultimer composed of HisG and HisZ subunits.</text>
</comment>
<dbReference type="InterPro" id="IPR013820">
    <property type="entry name" value="ATP_PRibTrfase_cat"/>
</dbReference>
<evidence type="ECO:0000256" key="14">
    <source>
        <dbReference type="ARBA" id="ARBA00024861"/>
    </source>
</evidence>
<dbReference type="InterPro" id="IPR001348">
    <property type="entry name" value="ATP_PRibTrfase_HisG"/>
</dbReference>
<dbReference type="GO" id="GO:0003879">
    <property type="term" value="F:ATP phosphoribosyltransferase activity"/>
    <property type="evidence" value="ECO:0007669"/>
    <property type="project" value="UniProtKB-EC"/>
</dbReference>
<comment type="similarity">
    <text evidence="4 15">Belongs to the ATP phosphoribosyltransferase family. Short subfamily.</text>
</comment>
<evidence type="ECO:0000256" key="3">
    <source>
        <dbReference type="ARBA" id="ARBA00004667"/>
    </source>
</evidence>
<dbReference type="HAMAP" id="MF_01018">
    <property type="entry name" value="HisG_Short"/>
    <property type="match status" value="1"/>
</dbReference>
<dbReference type="EC" id="2.4.2.17" evidence="6 15"/>
<name>A0ABX8B0X1_9BACT</name>
<comment type="catalytic activity">
    <reaction evidence="1 15">
        <text>1-(5-phospho-beta-D-ribosyl)-ATP + diphosphate = 5-phospho-alpha-D-ribose 1-diphosphate + ATP</text>
        <dbReference type="Rhea" id="RHEA:18473"/>
        <dbReference type="ChEBI" id="CHEBI:30616"/>
        <dbReference type="ChEBI" id="CHEBI:33019"/>
        <dbReference type="ChEBI" id="CHEBI:58017"/>
        <dbReference type="ChEBI" id="CHEBI:73183"/>
        <dbReference type="EC" id="2.4.2.17"/>
    </reaction>
</comment>
<dbReference type="SUPFAM" id="SSF53850">
    <property type="entry name" value="Periplasmic binding protein-like II"/>
    <property type="match status" value="1"/>
</dbReference>
<reference evidence="17 18" key="1">
    <citation type="submission" date="2021-03" db="EMBL/GenBank/DDBJ databases">
        <title>Genomic and phenotypic characterization of Chloracidobacterium isolates provides evidence for multiple species.</title>
        <authorList>
            <person name="Saini M.K."/>
            <person name="Costas A.M.G."/>
            <person name="Tank M."/>
            <person name="Bryant D.A."/>
        </authorList>
    </citation>
    <scope>NUCLEOTIDE SEQUENCE [LARGE SCALE GENOMIC DNA]</scope>
    <source>
        <strain evidence="17 18">N</strain>
    </source>
</reference>
<dbReference type="CDD" id="cd13595">
    <property type="entry name" value="PBP2_HisGs"/>
    <property type="match status" value="1"/>
</dbReference>
<keyword evidence="10 15" id="KW-0808">Transferase</keyword>
<keyword evidence="9 15" id="KW-0328">Glycosyltransferase</keyword>
<accession>A0ABX8B0X1</accession>
<evidence type="ECO:0000256" key="4">
    <source>
        <dbReference type="ARBA" id="ARBA00009489"/>
    </source>
</evidence>
<dbReference type="PANTHER" id="PTHR21403">
    <property type="entry name" value="ATP PHOSPHORIBOSYLTRANSFERASE ATP-PRTASE"/>
    <property type="match status" value="1"/>
</dbReference>
<proteinExistence type="inferred from homology"/>
<keyword evidence="7 15" id="KW-0963">Cytoplasm</keyword>
<protein>
    <recommendedName>
        <fullName evidence="6 15">ATP phosphoribosyltransferase</fullName>
        <shortName evidence="15">ATP-PRT</shortName>
        <shortName evidence="15">ATP-PRTase</shortName>
        <ecNumber evidence="6 15">2.4.2.17</ecNumber>
    </recommendedName>
</protein>
<evidence type="ECO:0000313" key="17">
    <source>
        <dbReference type="EMBL" id="QUV93221.1"/>
    </source>
</evidence>
<keyword evidence="18" id="KW-1185">Reference proteome</keyword>
<evidence type="ECO:0000256" key="9">
    <source>
        <dbReference type="ARBA" id="ARBA00022676"/>
    </source>
</evidence>
<evidence type="ECO:0000256" key="8">
    <source>
        <dbReference type="ARBA" id="ARBA00022605"/>
    </source>
</evidence>
<comment type="pathway">
    <text evidence="3 15">Amino-acid biosynthesis; L-histidine biosynthesis; L-histidine from 5-phospho-alpha-D-ribose 1-diphosphate: step 1/9.</text>
</comment>
<dbReference type="InterPro" id="IPR024893">
    <property type="entry name" value="ATP_PRibTrfase_HisG_short"/>
</dbReference>